<evidence type="ECO:0000259" key="3">
    <source>
        <dbReference type="Pfam" id="PF00496"/>
    </source>
</evidence>
<evidence type="ECO:0000256" key="1">
    <source>
        <dbReference type="ARBA" id="ARBA00022729"/>
    </source>
</evidence>
<feature type="domain" description="Solute-binding protein family 5" evidence="3">
    <location>
        <begin position="110"/>
        <end position="459"/>
    </location>
</feature>
<keyword evidence="1 2" id="KW-0732">Signal</keyword>
<proteinExistence type="predicted"/>
<dbReference type="InterPro" id="IPR039424">
    <property type="entry name" value="SBP_5"/>
</dbReference>
<sequence>MKPRNTTWLRPAAGLLVVAALTAACTSSPGGKNTAAPGQTTKPSPSTYQVGMIGDDSGGEPVKGGTLTFGAYAEAAVLDPAQTIVAGSTGGLEMAAIYDVLMRWDSTAGEVKPQLAKGLEAGDGYKKWTLTLRDGVTFSDGTPLNAKAVKWSLDRYVEKGADEARLWKDNVTSVETPDDSTVVFTLAKKWPTFAYMLTTGPGMIVAKSSDDGGTFTPVGAGAFTFGTYAPHEETVLNARADYWDGRPNLDKIRVIYMTDPNALLDTLRSGGAQAAFFRDPALIDKALGDGFHGYMNLVALGNVGVINASEGRPGADPRVRQALFHAIKPEVIYQRSYNGAGVASNEVFPDFSRWHTDNASLAYDPDKARELLKQAKADGFDGKITYLGRQDPSARATALAIKSMLESVGFQVELDLVRAVADQITKVAVNKDYDVAGWGISWREAGPYGRMFATLHSKGNLSVGMHTGPEMDALIDEFQVAETEDEQRAIMGRIQKQWNTDVPALVYGPTPEFLAWQKNVHGVEDSVNSMILLDDAWIAPAG</sequence>
<name>A0ABV3GC59_MICGL</name>
<feature type="chain" id="PRO_5045060370" evidence="2">
    <location>
        <begin position="24"/>
        <end position="542"/>
    </location>
</feature>
<dbReference type="Gene3D" id="3.10.105.10">
    <property type="entry name" value="Dipeptide-binding Protein, Domain 3"/>
    <property type="match status" value="1"/>
</dbReference>
<accession>A0ABV3GC59</accession>
<evidence type="ECO:0000313" key="5">
    <source>
        <dbReference type="Proteomes" id="UP001551675"/>
    </source>
</evidence>
<comment type="caution">
    <text evidence="4">The sequence shown here is derived from an EMBL/GenBank/DDBJ whole genome shotgun (WGS) entry which is preliminary data.</text>
</comment>
<dbReference type="CDD" id="cd00995">
    <property type="entry name" value="PBP2_NikA_DppA_OppA_like"/>
    <property type="match status" value="1"/>
</dbReference>
<gene>
    <name evidence="4" type="ORF">AB0I59_11365</name>
</gene>
<dbReference type="PROSITE" id="PS51257">
    <property type="entry name" value="PROKAR_LIPOPROTEIN"/>
    <property type="match status" value="1"/>
</dbReference>
<evidence type="ECO:0000313" key="4">
    <source>
        <dbReference type="EMBL" id="MEV0969225.1"/>
    </source>
</evidence>
<dbReference type="InterPro" id="IPR030678">
    <property type="entry name" value="Peptide/Ni-bd"/>
</dbReference>
<keyword evidence="5" id="KW-1185">Reference proteome</keyword>
<dbReference type="Gene3D" id="3.40.190.10">
    <property type="entry name" value="Periplasmic binding protein-like II"/>
    <property type="match status" value="1"/>
</dbReference>
<dbReference type="PANTHER" id="PTHR30290">
    <property type="entry name" value="PERIPLASMIC BINDING COMPONENT OF ABC TRANSPORTER"/>
    <property type="match status" value="1"/>
</dbReference>
<dbReference type="RefSeq" id="WP_358132132.1">
    <property type="nucleotide sequence ID" value="NZ_JBFALK010000005.1"/>
</dbReference>
<dbReference type="SUPFAM" id="SSF53850">
    <property type="entry name" value="Periplasmic binding protein-like II"/>
    <property type="match status" value="1"/>
</dbReference>
<feature type="signal peptide" evidence="2">
    <location>
        <begin position="1"/>
        <end position="23"/>
    </location>
</feature>
<organism evidence="4 5">
    <name type="scientific">Microtetraspora glauca</name>
    <dbReference type="NCBI Taxonomy" id="1996"/>
    <lineage>
        <taxon>Bacteria</taxon>
        <taxon>Bacillati</taxon>
        <taxon>Actinomycetota</taxon>
        <taxon>Actinomycetes</taxon>
        <taxon>Streptosporangiales</taxon>
        <taxon>Streptosporangiaceae</taxon>
        <taxon>Microtetraspora</taxon>
    </lineage>
</organism>
<dbReference type="Pfam" id="PF00496">
    <property type="entry name" value="SBP_bac_5"/>
    <property type="match status" value="1"/>
</dbReference>
<evidence type="ECO:0000256" key="2">
    <source>
        <dbReference type="SAM" id="SignalP"/>
    </source>
</evidence>
<dbReference type="EMBL" id="JBFALK010000005">
    <property type="protein sequence ID" value="MEV0969225.1"/>
    <property type="molecule type" value="Genomic_DNA"/>
</dbReference>
<reference evidence="4 5" key="1">
    <citation type="submission" date="2024-06" db="EMBL/GenBank/DDBJ databases">
        <title>The Natural Products Discovery Center: Release of the First 8490 Sequenced Strains for Exploring Actinobacteria Biosynthetic Diversity.</title>
        <authorList>
            <person name="Kalkreuter E."/>
            <person name="Kautsar S.A."/>
            <person name="Yang D."/>
            <person name="Bader C.D."/>
            <person name="Teijaro C.N."/>
            <person name="Fluegel L."/>
            <person name="Davis C.M."/>
            <person name="Simpson J.R."/>
            <person name="Lauterbach L."/>
            <person name="Steele A.D."/>
            <person name="Gui C."/>
            <person name="Meng S."/>
            <person name="Li G."/>
            <person name="Viehrig K."/>
            <person name="Ye F."/>
            <person name="Su P."/>
            <person name="Kiefer A.F."/>
            <person name="Nichols A."/>
            <person name="Cepeda A.J."/>
            <person name="Yan W."/>
            <person name="Fan B."/>
            <person name="Jiang Y."/>
            <person name="Adhikari A."/>
            <person name="Zheng C.-J."/>
            <person name="Schuster L."/>
            <person name="Cowan T.M."/>
            <person name="Smanski M.J."/>
            <person name="Chevrette M.G."/>
            <person name="De Carvalho L.P.S."/>
            <person name="Shen B."/>
        </authorList>
    </citation>
    <scope>NUCLEOTIDE SEQUENCE [LARGE SCALE GENOMIC DNA]</scope>
    <source>
        <strain evidence="4 5">NPDC050100</strain>
    </source>
</reference>
<protein>
    <submittedName>
        <fullName evidence="4">ABC transporter substrate-binding protein</fullName>
    </submittedName>
</protein>
<dbReference type="InterPro" id="IPR000914">
    <property type="entry name" value="SBP_5_dom"/>
</dbReference>
<dbReference type="PIRSF" id="PIRSF002741">
    <property type="entry name" value="MppA"/>
    <property type="match status" value="1"/>
</dbReference>
<dbReference type="PANTHER" id="PTHR30290:SF38">
    <property type="entry name" value="D,D-DIPEPTIDE-BINDING PERIPLASMIC PROTEIN DDPA-RELATED"/>
    <property type="match status" value="1"/>
</dbReference>
<dbReference type="Proteomes" id="UP001551675">
    <property type="component" value="Unassembled WGS sequence"/>
</dbReference>